<comment type="caution">
    <text evidence="1">The sequence shown here is derived from an EMBL/GenBank/DDBJ whole genome shotgun (WGS) entry which is preliminary data.</text>
</comment>
<sequence length="1132" mass="126805">MTSEVPGTSGRKFNNDLAKVVPIDEFYTAKDVHNVSIQTGEEFSPEFLRDRISPLRVPLGNETDQREARRVGYNCDPKNQLVYEDLTGLLGIRRRDSESGTDVSEVEQKAYADTVSRYQRNYIANENDQQTRNFSDELSCDQGATRQMGCPFYTADSPQFCHRQGSGVSDGSLSGKMKFLCSFGGRILPRPNDGKLRYVGGETRIISIRKNLTYCELVKKTSAICAQTHTIKYQLPGEDLDALISVSSDEDLHHMIEEYQDLERGSQRLRIFLVSYSSEAESPVSVESRSVQQNDVDYQYVVAVNGMLDPSPKRSSSGHSLSSQASHWDYSPTFQRDSPTSIQPLEIREGSSSPNLKLMLSNPATQFFTTTKSFNQSPPPSPVPIHSRDPKNTHMKMYEDRAFGDGHFYNQPQVPLPMLNYQNAYNKHLVESNKIRDTRFLNHNPSKDFVVSSPLYGQSNMDFGRRNDRGLKGEKFISSPDDTMRLFPESDVPILSYNRMPHALSDPQLLREGDSDYDVEKKADIPWYEQNFQMEKSPSLAMSNLSQEWQQQELIAEKQKSAENTIMPICKSRDNSAELIEWEQEMMNSMGKKGDPQGWDGKHCDGNGNLMWNPNAMEHQINNFPMSSIHTQRFVPEGKSADFKATALEDFTNTMRELVDDYRSNSSADEFLVKSQKASETMSSETTSDASPGEEPIVAIPLNLSGCSGEIDSLAIEEDPVKNLNGNDKEMIASQEQSFVASRIGDAVFVHSEQSDNLFEISESAVIVEDVTDVVPPEVPSPSTIVPLVEDDPSDENSSPRETDTESCAPESDYEGVKGRASDIDESISDAAIAEMEAGIYGLQIIRNDDLEELRELGSGTFGTVYHGKWRGTDVAIKRIKKSCFAGRSSEQERLTKDFWREAQILSKLHHPNVVAFYGVVPDGPGGTLATLTEFMANGSLRHVLLKKERRALDWRKKLIIAMDAAFGMEYLHLKNIVHFDLKCDNLLVNLGDPQRPVCKVGDFGLSRIKRNTLVSGGVRGTLPWMAPELLNGSSSRVSEKVDVFSFGITMWEILTAEEPYANMHCGAIIGGIVSNTLRPPVPDRCNAEWRTLMEDCWSPDPAARPSFTEIANRLRVMSIAVQPKRHNQAKR</sequence>
<dbReference type="EMBL" id="CM037153">
    <property type="protein sequence ID" value="KAH7857656.1"/>
    <property type="molecule type" value="Genomic_DNA"/>
</dbReference>
<gene>
    <name evidence="1" type="ORF">Vadar_015060</name>
</gene>
<organism evidence="1 2">
    <name type="scientific">Vaccinium darrowii</name>
    <dbReference type="NCBI Taxonomy" id="229202"/>
    <lineage>
        <taxon>Eukaryota</taxon>
        <taxon>Viridiplantae</taxon>
        <taxon>Streptophyta</taxon>
        <taxon>Embryophyta</taxon>
        <taxon>Tracheophyta</taxon>
        <taxon>Spermatophyta</taxon>
        <taxon>Magnoliopsida</taxon>
        <taxon>eudicotyledons</taxon>
        <taxon>Gunneridae</taxon>
        <taxon>Pentapetalae</taxon>
        <taxon>asterids</taxon>
        <taxon>Ericales</taxon>
        <taxon>Ericaceae</taxon>
        <taxon>Vaccinioideae</taxon>
        <taxon>Vaccinieae</taxon>
        <taxon>Vaccinium</taxon>
    </lineage>
</organism>
<protein>
    <submittedName>
        <fullName evidence="1">Uncharacterized protein</fullName>
    </submittedName>
</protein>
<evidence type="ECO:0000313" key="1">
    <source>
        <dbReference type="EMBL" id="KAH7857656.1"/>
    </source>
</evidence>
<reference evidence="1 2" key="1">
    <citation type="journal article" date="2021" name="Hortic Res">
        <title>High-quality reference genome and annotation aids understanding of berry development for evergreen blueberry (Vaccinium darrowii).</title>
        <authorList>
            <person name="Yu J."/>
            <person name="Hulse-Kemp A.M."/>
            <person name="Babiker E."/>
            <person name="Staton M."/>
        </authorList>
    </citation>
    <scope>NUCLEOTIDE SEQUENCE [LARGE SCALE GENOMIC DNA]</scope>
    <source>
        <strain evidence="2">cv. NJ 8807/NJ 8810</strain>
        <tissue evidence="1">Young leaf</tissue>
    </source>
</reference>
<dbReference type="Proteomes" id="UP000828048">
    <property type="component" value="Chromosome 3"/>
</dbReference>
<evidence type="ECO:0000313" key="2">
    <source>
        <dbReference type="Proteomes" id="UP000828048"/>
    </source>
</evidence>
<keyword evidence="2" id="KW-1185">Reference proteome</keyword>
<accession>A0ACB7YVW6</accession>
<proteinExistence type="predicted"/>
<name>A0ACB7YVW6_9ERIC</name>